<sequence length="247" mass="28524">MLGTMLQIFRGVSMPIIDIINLIINSTTAIATVVAIPATIVYSARQTRRTFAKDDERRSYDLYQTMLKQASRVDVWESKTSWKDKQKEGSDEHLIITNHSEGTIRQVSILVHWDLLNNSHLRPIKLKNNTINYYRVPGFGHHHAWRTLPTADWIISMDPDSRFTWSLPTICPGNIFESPRFLDKNDPQDRCRLNAVAIKFTDVYGNIWERLFESEYLPKDHAAGLHLLYSPDDRLAEFCKPKGVIPE</sequence>
<reference evidence="2 3" key="1">
    <citation type="submission" date="2016-10" db="EMBL/GenBank/DDBJ databases">
        <title>The whole genome sequencing and assembly of B. asteroides DSM 20089 strain.</title>
        <authorList>
            <person name="Lee Y.-J."/>
            <person name="Park M.-K."/>
            <person name="Yi H."/>
            <person name="Bahn Y.-S."/>
            <person name="Kim J.F."/>
            <person name="Lee D.-W."/>
        </authorList>
    </citation>
    <scope>NUCLEOTIDE SEQUENCE [LARGE SCALE GENOMIC DNA]</scope>
    <source>
        <strain evidence="2 3">DSM 20089</strain>
    </source>
</reference>
<keyword evidence="1" id="KW-1133">Transmembrane helix</keyword>
<dbReference type="EMBL" id="CP017696">
    <property type="protein sequence ID" value="ATO40825.1"/>
    <property type="molecule type" value="Genomic_DNA"/>
</dbReference>
<name>A0AAD0A9T5_9BIFI</name>
<protein>
    <submittedName>
        <fullName evidence="2">Uncharacterized protein</fullName>
    </submittedName>
</protein>
<evidence type="ECO:0000256" key="1">
    <source>
        <dbReference type="SAM" id="Phobius"/>
    </source>
</evidence>
<keyword evidence="1" id="KW-0472">Membrane</keyword>
<dbReference type="Proteomes" id="UP000224056">
    <property type="component" value="Chromosome"/>
</dbReference>
<accession>A0AAD0A9T5</accession>
<organism evidence="2 3">
    <name type="scientific">Bifidobacterium asteroides DSM 20089</name>
    <dbReference type="NCBI Taxonomy" id="1437594"/>
    <lineage>
        <taxon>Bacteria</taxon>
        <taxon>Bacillati</taxon>
        <taxon>Actinomycetota</taxon>
        <taxon>Actinomycetes</taxon>
        <taxon>Bifidobacteriales</taxon>
        <taxon>Bifidobacteriaceae</taxon>
        <taxon>Bifidobacterium</taxon>
    </lineage>
</organism>
<evidence type="ECO:0000313" key="3">
    <source>
        <dbReference type="Proteomes" id="UP000224056"/>
    </source>
</evidence>
<evidence type="ECO:0000313" key="2">
    <source>
        <dbReference type="EMBL" id="ATO40825.1"/>
    </source>
</evidence>
<feature type="transmembrane region" description="Helical" evidence="1">
    <location>
        <begin position="20"/>
        <end position="44"/>
    </location>
</feature>
<proteinExistence type="predicted"/>
<dbReference type="AlphaFoldDB" id="A0AAD0A9T5"/>
<keyword evidence="1" id="KW-0812">Transmembrane</keyword>
<gene>
    <name evidence="2" type="ORF">BA20089_00490</name>
</gene>